<dbReference type="Proteomes" id="UP001146351">
    <property type="component" value="Unassembled WGS sequence"/>
</dbReference>
<dbReference type="CDD" id="cd03445">
    <property type="entry name" value="Thioesterase_II_repeat2"/>
    <property type="match status" value="1"/>
</dbReference>
<gene>
    <name evidence="5" type="ORF">N7492_008768</name>
</gene>
<dbReference type="CDD" id="cd03444">
    <property type="entry name" value="Thioesterase_II_repeat1"/>
    <property type="match status" value="1"/>
</dbReference>
<dbReference type="AlphaFoldDB" id="A0A9W9LHL3"/>
<feature type="domain" description="Acyl-CoA thioesterase-like N-terminal HotDog" evidence="3">
    <location>
        <begin position="64"/>
        <end position="151"/>
    </location>
</feature>
<evidence type="ECO:0000256" key="2">
    <source>
        <dbReference type="ARBA" id="ARBA00022801"/>
    </source>
</evidence>
<sequence length="342" mass="38070">MIIPQNDVSYIKAYWSVFSSNTEYFATLSVPSTMTSPEISMNRQVAVEVVGPGMYRSVLRPARIGTFSPRVFGGNVLAIAVNAASYTTSTSHHLHSISGHFIRPAMTDRHLLCRVENIRSSKALETRLLRVFQEADDGSHILCLIASADFHIEEPRSMVTYSTRPQTEGVPDREITMLSESSDKGSAISHGLYRGIDALTDVESFPTNADNIDHEQRQQQLKQERPAPAPRKVAAEKFRVRGPLETEAENVAALAFYMDKGIAYLPARHNGHDLFEAQACATLDFSLRFDLRQWHVMEQETIVAGNARAFGEGRVWDESGSLLASMTQQTLLRPKAGFCPRI</sequence>
<dbReference type="SUPFAM" id="SSF54637">
    <property type="entry name" value="Thioesterase/thiol ester dehydrase-isomerase"/>
    <property type="match status" value="2"/>
</dbReference>
<dbReference type="InterPro" id="IPR003703">
    <property type="entry name" value="Acyl_CoA_thio"/>
</dbReference>
<protein>
    <recommendedName>
        <fullName evidence="7">Acyl-CoA thioesterase</fullName>
    </recommendedName>
</protein>
<evidence type="ECO:0000313" key="5">
    <source>
        <dbReference type="EMBL" id="KAJ5155965.1"/>
    </source>
</evidence>
<evidence type="ECO:0000259" key="4">
    <source>
        <dbReference type="Pfam" id="PF20789"/>
    </source>
</evidence>
<dbReference type="InterPro" id="IPR042171">
    <property type="entry name" value="Acyl-CoA_hotdog"/>
</dbReference>
<proteinExistence type="inferred from homology"/>
<evidence type="ECO:0000259" key="3">
    <source>
        <dbReference type="Pfam" id="PF13622"/>
    </source>
</evidence>
<evidence type="ECO:0000256" key="1">
    <source>
        <dbReference type="ARBA" id="ARBA00006538"/>
    </source>
</evidence>
<organism evidence="5 6">
    <name type="scientific">Penicillium capsulatum</name>
    <dbReference type="NCBI Taxonomy" id="69766"/>
    <lineage>
        <taxon>Eukaryota</taxon>
        <taxon>Fungi</taxon>
        <taxon>Dikarya</taxon>
        <taxon>Ascomycota</taxon>
        <taxon>Pezizomycotina</taxon>
        <taxon>Eurotiomycetes</taxon>
        <taxon>Eurotiomycetidae</taxon>
        <taxon>Eurotiales</taxon>
        <taxon>Aspergillaceae</taxon>
        <taxon>Penicillium</taxon>
    </lineage>
</organism>
<name>A0A9W9LHL3_9EURO</name>
<evidence type="ECO:0000313" key="6">
    <source>
        <dbReference type="Proteomes" id="UP001146351"/>
    </source>
</evidence>
<dbReference type="Pfam" id="PF13622">
    <property type="entry name" value="4HBT_3"/>
    <property type="match status" value="1"/>
</dbReference>
<keyword evidence="2" id="KW-0378">Hydrolase</keyword>
<keyword evidence="6" id="KW-1185">Reference proteome</keyword>
<dbReference type="PANTHER" id="PTHR11066:SF35">
    <property type="entry name" value="ACYL-COA THIOESTERASE II"/>
    <property type="match status" value="1"/>
</dbReference>
<reference evidence="5" key="2">
    <citation type="journal article" date="2023" name="IMA Fungus">
        <title>Comparative genomic study of the Penicillium genus elucidates a diverse pangenome and 15 lateral gene transfer events.</title>
        <authorList>
            <person name="Petersen C."/>
            <person name="Sorensen T."/>
            <person name="Nielsen M.R."/>
            <person name="Sondergaard T.E."/>
            <person name="Sorensen J.L."/>
            <person name="Fitzpatrick D.A."/>
            <person name="Frisvad J.C."/>
            <person name="Nielsen K.L."/>
        </authorList>
    </citation>
    <scope>NUCLEOTIDE SEQUENCE</scope>
    <source>
        <strain evidence="5">IBT 21917</strain>
    </source>
</reference>
<dbReference type="GO" id="GO:0005782">
    <property type="term" value="C:peroxisomal matrix"/>
    <property type="evidence" value="ECO:0007669"/>
    <property type="project" value="UniProtKB-SubCell"/>
</dbReference>
<dbReference type="Gene3D" id="2.40.160.210">
    <property type="entry name" value="Acyl-CoA thioesterase, double hotdog domain"/>
    <property type="match status" value="1"/>
</dbReference>
<dbReference type="InterPro" id="IPR049449">
    <property type="entry name" value="TesB_ACOT8-like_N"/>
</dbReference>
<comment type="similarity">
    <text evidence="1">Belongs to the C/M/P thioester hydrolase family.</text>
</comment>
<accession>A0A9W9LHL3</accession>
<dbReference type="OrthoDB" id="68328at2759"/>
<dbReference type="InterPro" id="IPR029069">
    <property type="entry name" value="HotDog_dom_sf"/>
</dbReference>
<dbReference type="GO" id="GO:0047617">
    <property type="term" value="F:fatty acyl-CoA hydrolase activity"/>
    <property type="evidence" value="ECO:0007669"/>
    <property type="project" value="InterPro"/>
</dbReference>
<dbReference type="GO" id="GO:0009062">
    <property type="term" value="P:fatty acid catabolic process"/>
    <property type="evidence" value="ECO:0007669"/>
    <property type="project" value="TreeGrafter"/>
</dbReference>
<reference evidence="5" key="1">
    <citation type="submission" date="2022-11" db="EMBL/GenBank/DDBJ databases">
        <authorList>
            <person name="Petersen C."/>
        </authorList>
    </citation>
    <scope>NUCLEOTIDE SEQUENCE</scope>
    <source>
        <strain evidence="5">IBT 21917</strain>
    </source>
</reference>
<evidence type="ECO:0008006" key="7">
    <source>
        <dbReference type="Google" id="ProtNLM"/>
    </source>
</evidence>
<dbReference type="Pfam" id="PF20789">
    <property type="entry name" value="4HBT_3C"/>
    <property type="match status" value="1"/>
</dbReference>
<comment type="caution">
    <text evidence="5">The sequence shown here is derived from an EMBL/GenBank/DDBJ whole genome shotgun (WGS) entry which is preliminary data.</text>
</comment>
<dbReference type="InterPro" id="IPR049450">
    <property type="entry name" value="ACOT8-like_C"/>
</dbReference>
<dbReference type="GO" id="GO:0006637">
    <property type="term" value="P:acyl-CoA metabolic process"/>
    <property type="evidence" value="ECO:0007669"/>
    <property type="project" value="InterPro"/>
</dbReference>
<feature type="domain" description="Acyl-CoA thioesterase-like C-terminal" evidence="4">
    <location>
        <begin position="209"/>
        <end position="331"/>
    </location>
</feature>
<dbReference type="PANTHER" id="PTHR11066">
    <property type="entry name" value="ACYL-COA THIOESTERASE"/>
    <property type="match status" value="1"/>
</dbReference>
<dbReference type="EMBL" id="JAPQKO010000006">
    <property type="protein sequence ID" value="KAJ5155965.1"/>
    <property type="molecule type" value="Genomic_DNA"/>
</dbReference>